<name>A0A3Q7J0R7_SOLLC</name>
<dbReference type="PaxDb" id="4081-Solyc11g071250.1.1"/>
<proteinExistence type="predicted"/>
<dbReference type="PANTHER" id="PTHR35504:SF1">
    <property type="entry name" value="PROTEIN EMBRYONIC FLOWER 1"/>
    <property type="match status" value="1"/>
</dbReference>
<dbReference type="InterPro" id="IPR034583">
    <property type="entry name" value="EMF1"/>
</dbReference>
<dbReference type="GO" id="GO:0048367">
    <property type="term" value="P:shoot system development"/>
    <property type="evidence" value="ECO:0007669"/>
    <property type="project" value="InterPro"/>
</dbReference>
<feature type="compositionally biased region" description="Basic and acidic residues" evidence="1">
    <location>
        <begin position="1"/>
        <end position="16"/>
    </location>
</feature>
<dbReference type="OMA" id="QCHHHQT"/>
<dbReference type="STRING" id="4081.A0A3Q7J0R7"/>
<dbReference type="EnsemblPlants" id="Solyc11g071250.2.1">
    <property type="protein sequence ID" value="Solyc11g071250.2.1"/>
    <property type="gene ID" value="Solyc11g071250.2"/>
</dbReference>
<feature type="compositionally biased region" description="Polar residues" evidence="1">
    <location>
        <begin position="842"/>
        <end position="852"/>
    </location>
</feature>
<dbReference type="InParanoid" id="A0A3Q7J0R7"/>
<dbReference type="PANTHER" id="PTHR35504">
    <property type="entry name" value="PROTEIN EMBRYONIC FLOWER 1"/>
    <property type="match status" value="1"/>
</dbReference>
<feature type="compositionally biased region" description="Polar residues" evidence="1">
    <location>
        <begin position="1078"/>
        <end position="1088"/>
    </location>
</feature>
<dbReference type="GO" id="GO:0045892">
    <property type="term" value="P:negative regulation of DNA-templated transcription"/>
    <property type="evidence" value="ECO:0007669"/>
    <property type="project" value="InterPro"/>
</dbReference>
<feature type="region of interest" description="Disordered" evidence="1">
    <location>
        <begin position="1147"/>
        <end position="1184"/>
    </location>
</feature>
<feature type="region of interest" description="Disordered" evidence="1">
    <location>
        <begin position="446"/>
        <end position="473"/>
    </location>
</feature>
<reference evidence="2" key="1">
    <citation type="journal article" date="2012" name="Nature">
        <title>The tomato genome sequence provides insights into fleshy fruit evolution.</title>
        <authorList>
            <consortium name="Tomato Genome Consortium"/>
        </authorList>
    </citation>
    <scope>NUCLEOTIDE SEQUENCE [LARGE SCALE GENOMIC DNA]</scope>
    <source>
        <strain evidence="2">cv. Heinz 1706</strain>
    </source>
</reference>
<feature type="region of interest" description="Disordered" evidence="1">
    <location>
        <begin position="1064"/>
        <end position="1093"/>
    </location>
</feature>
<evidence type="ECO:0000256" key="1">
    <source>
        <dbReference type="SAM" id="MobiDB-lite"/>
    </source>
</evidence>
<evidence type="ECO:0000313" key="2">
    <source>
        <dbReference type="EnsemblPlants" id="Solyc11g071250.2.1"/>
    </source>
</evidence>
<feature type="region of interest" description="Disordered" evidence="1">
    <location>
        <begin position="371"/>
        <end position="398"/>
    </location>
</feature>
<dbReference type="AlphaFoldDB" id="A0A3Q7J0R7"/>
<feature type="region of interest" description="Disordered" evidence="1">
    <location>
        <begin position="804"/>
        <end position="861"/>
    </location>
</feature>
<sequence>MEKSNKAVEEDNHKSDTNTPVPKALGSFIEIEAISIDLNIPMPKKEEGKCQHYFSIRGYVAEKREKDRRICAPFTSSGGHSISEEQLPPPALEVRKFRWWRCKNCMREIGTESSGEEIEILPPSCRSRLISPNMVSSGNATTNALLEMKHDSTSRKVDKKKAIIVDAANTSGYDFLRKPYKGRCTVVADKVSAGKGTGSANVRNEEIRNPTIKVAISKHCSSKEIDGKSAGNSILSNNVIQVAGSESTLSDGKIVPHGNFYTSADDVSPDIGAETAMGSPNDGQRTVSTAFKQFDVPNTTDKALERSKTKLSRLPSIELRDHNGISSGIDPFMAKNRQFDSHNDVPNDVPRRKTRKVRLLTDILGGNVNLESNPAKADRNSLSTNTVVPPELEPVGMPKDKRCFQRKRKIPQEVDSNLSGMGIQCNIGKRVRSSNGRVERSSMAVEIADSPSDEKESGEEGITNGNKNLRMKNRNGVNKKKNKQFRPVDGYSPEIRWQDITMENGGFKGYAAVNSLVHPVQHSSMDGKFEPHLSSYQSLAGKVGGYGVSRQSSKFPEVGHAPSTLMHPNNNFPGESSTRRNNLIPVSSGIEMMTFQPAGELSAKVGLDLSLNSFRDSNKHAGNDITQSKNMTNWPFMHQKGFNGDIPRRKDNSNVRQSNVPETGQSSRKEVIYDLNQGVPQTASMWKDIQSSPVLLQKGNLQVSEIMETPRQHNKGNLNEFLEHSDAIKHRRYQHSEKTSEKTLESEDIPMEIVELMAKNQFERLTDTRTICMSERTAGFARPYTEIHESEVVALSRPGVPSFRPANVNKKTDVGASRGSSVQTSHVKRNHLGMERPPTKLFGTSPQTQQKFPSGGQGSASVHIRPGEGAQPVWFPTVQNVQPLRIGIPQKSIGQPNDKMIHGQASASLQKGRTISDIKCSDVRMQNEHHRLLPKSDVNVKGMGSLDPYSNETIPAMQLLSLMDRRMPSTPPFNLDANKLLEKPFSPCSYHPRFHIDGKQSILNGSYLSHHPSKESPGVHPGGYYADQISFKPRGQEKSRKSYAPSQCGGSKLQSFVSSSGPLIMTRDPCLDKDGQKRNQGASSSQMPPHQDRNISKFFNLEGHTAAVPGKSNCETLVCSLNRNPAEFSVPEEGNPFTRTIKDTRISKSSARERSHNVDLNNKRKQRKVVKESAGRLPPSGRAF</sequence>
<gene>
    <name evidence="2" type="primary">LOC101255661</name>
</gene>
<feature type="region of interest" description="Disordered" evidence="1">
    <location>
        <begin position="643"/>
        <end position="668"/>
    </location>
</feature>
<accession>A0A3Q7J0R7</accession>
<protein>
    <recommendedName>
        <fullName evidence="4">Embryonic flower 1</fullName>
    </recommendedName>
</protein>
<feature type="region of interest" description="Disordered" evidence="1">
    <location>
        <begin position="1035"/>
        <end position="1054"/>
    </location>
</feature>
<keyword evidence="3" id="KW-1185">Reference proteome</keyword>
<feature type="region of interest" description="Disordered" evidence="1">
    <location>
        <begin position="1"/>
        <end position="21"/>
    </location>
</feature>
<dbReference type="GO" id="GO:0009910">
    <property type="term" value="P:negative regulation of flower development"/>
    <property type="evidence" value="ECO:0007669"/>
    <property type="project" value="InterPro"/>
</dbReference>
<evidence type="ECO:0008006" key="4">
    <source>
        <dbReference type="Google" id="ProtNLM"/>
    </source>
</evidence>
<feature type="compositionally biased region" description="Basic and acidic residues" evidence="1">
    <location>
        <begin position="1147"/>
        <end position="1157"/>
    </location>
</feature>
<feature type="compositionally biased region" description="Polar residues" evidence="1">
    <location>
        <begin position="654"/>
        <end position="666"/>
    </location>
</feature>
<dbReference type="Gramene" id="Solyc11g071250.2.1">
    <property type="protein sequence ID" value="Solyc11g071250.2.1"/>
    <property type="gene ID" value="Solyc11g071250.2"/>
</dbReference>
<dbReference type="FunCoup" id="A0A3Q7J0R7">
    <property type="interactions" value="1406"/>
</dbReference>
<feature type="compositionally biased region" description="Polar residues" evidence="1">
    <location>
        <begin position="1044"/>
        <end position="1054"/>
    </location>
</feature>
<organism evidence="2">
    <name type="scientific">Solanum lycopersicum</name>
    <name type="common">Tomato</name>
    <name type="synonym">Lycopersicon esculentum</name>
    <dbReference type="NCBI Taxonomy" id="4081"/>
    <lineage>
        <taxon>Eukaryota</taxon>
        <taxon>Viridiplantae</taxon>
        <taxon>Streptophyta</taxon>
        <taxon>Embryophyta</taxon>
        <taxon>Tracheophyta</taxon>
        <taxon>Spermatophyta</taxon>
        <taxon>Magnoliopsida</taxon>
        <taxon>eudicotyledons</taxon>
        <taxon>Gunneridae</taxon>
        <taxon>Pentapetalae</taxon>
        <taxon>asterids</taxon>
        <taxon>lamiids</taxon>
        <taxon>Solanales</taxon>
        <taxon>Solanaceae</taxon>
        <taxon>Solanoideae</taxon>
        <taxon>Solaneae</taxon>
        <taxon>Solanum</taxon>
        <taxon>Solanum subgen. Lycopersicon</taxon>
    </lineage>
</organism>
<reference evidence="2" key="2">
    <citation type="submission" date="2019-01" db="UniProtKB">
        <authorList>
            <consortium name="EnsemblPlants"/>
        </authorList>
    </citation>
    <scope>IDENTIFICATION</scope>
    <source>
        <strain evidence="2">cv. Heinz 1706</strain>
    </source>
</reference>
<evidence type="ECO:0000313" key="3">
    <source>
        <dbReference type="Proteomes" id="UP000004994"/>
    </source>
</evidence>
<dbReference type="Proteomes" id="UP000004994">
    <property type="component" value="Chromosome 11"/>
</dbReference>
<feature type="region of interest" description="Disordered" evidence="1">
    <location>
        <begin position="1007"/>
        <end position="1028"/>
    </location>
</feature>